<dbReference type="InterPro" id="IPR036890">
    <property type="entry name" value="HATPase_C_sf"/>
</dbReference>
<evidence type="ECO:0000313" key="12">
    <source>
        <dbReference type="Proteomes" id="UP000191554"/>
    </source>
</evidence>
<proteinExistence type="predicted"/>
<evidence type="ECO:0000256" key="1">
    <source>
        <dbReference type="ARBA" id="ARBA00000085"/>
    </source>
</evidence>
<dbReference type="FunFam" id="3.30.565.10:FF:000037">
    <property type="entry name" value="Hybrid sensor histidine kinase/response regulator"/>
    <property type="match status" value="1"/>
</dbReference>
<evidence type="ECO:0000259" key="10">
    <source>
        <dbReference type="PROSITE" id="PS50109"/>
    </source>
</evidence>
<evidence type="ECO:0000256" key="3">
    <source>
        <dbReference type="ARBA" id="ARBA00022553"/>
    </source>
</evidence>
<evidence type="ECO:0000256" key="7">
    <source>
        <dbReference type="ARBA" id="ARBA00022840"/>
    </source>
</evidence>
<organism evidence="11 12">
    <name type="scientific">Ruminiclostridium hungatei</name>
    <name type="common">Clostridium hungatei</name>
    <dbReference type="NCBI Taxonomy" id="48256"/>
    <lineage>
        <taxon>Bacteria</taxon>
        <taxon>Bacillati</taxon>
        <taxon>Bacillota</taxon>
        <taxon>Clostridia</taxon>
        <taxon>Eubacteriales</taxon>
        <taxon>Oscillospiraceae</taxon>
        <taxon>Ruminiclostridium</taxon>
    </lineage>
</organism>
<keyword evidence="4 11" id="KW-0808">Transferase</keyword>
<dbReference type="CDD" id="cd00082">
    <property type="entry name" value="HisKA"/>
    <property type="match status" value="1"/>
</dbReference>
<keyword evidence="9" id="KW-0472">Membrane</keyword>
<dbReference type="GO" id="GO:0005524">
    <property type="term" value="F:ATP binding"/>
    <property type="evidence" value="ECO:0007669"/>
    <property type="project" value="UniProtKB-KW"/>
</dbReference>
<evidence type="ECO:0000256" key="4">
    <source>
        <dbReference type="ARBA" id="ARBA00022679"/>
    </source>
</evidence>
<dbReference type="EMBL" id="MZGX01000007">
    <property type="protein sequence ID" value="OPX44898.1"/>
    <property type="molecule type" value="Genomic_DNA"/>
</dbReference>
<feature type="transmembrane region" description="Helical" evidence="9">
    <location>
        <begin position="104"/>
        <end position="121"/>
    </location>
</feature>
<dbReference type="AlphaFoldDB" id="A0A1V4SM00"/>
<accession>A0A1V4SM00</accession>
<evidence type="ECO:0000256" key="2">
    <source>
        <dbReference type="ARBA" id="ARBA00012438"/>
    </source>
</evidence>
<sequence>MSIYSKICNVLVLTNPKELVEKYSEEIREKILSSNYMRIRKIIIIVLVVDSTLLLTDFLYFRNIWPHIPSYRSLFYLHLTLFPLLVFYLALYQANKKKRHIYRHINLSFIITMVVWSEILSLNAQSIHGQISAYLIAVFSLSALITLTPVQFLLLLPCSFMSFTLGLIIICDSQPVVYGHIINSFCMCIVALFVSNIMYSTFCGHVIKEQIINAKNEEIALLNNELILKVKSQTDELVKMNTSLELEKLRVSLFANISHEFKTPINVILSAEQLMEYKLKDENARIPAAAIKKCMYPIKQNCYRLIRLVSNIIDINTIDCGNMSLTLENRNIVKTVEDIVLPVAHFVRNKNISLIFDTEMEEKLIAFDQEKIERVILNLLSNALKFTPPGGAISVNVSQRNSSVIISVRDTGIGIPPELHTAIFDKFVQVDRSFTKPSEGSGIGLSLAKSIIDLHMGKIHVNSRLGEGSEFVVELPEYTVNEVKAEGSSDEHERIEKIKIEFSDIYL</sequence>
<dbReference type="Gene3D" id="3.30.565.10">
    <property type="entry name" value="Histidine kinase-like ATPase, C-terminal domain"/>
    <property type="match status" value="1"/>
</dbReference>
<dbReference type="PANTHER" id="PTHR43547">
    <property type="entry name" value="TWO-COMPONENT HISTIDINE KINASE"/>
    <property type="match status" value="1"/>
</dbReference>
<keyword evidence="9" id="KW-1133">Transmembrane helix</keyword>
<keyword evidence="8" id="KW-0902">Two-component regulatory system</keyword>
<evidence type="ECO:0000256" key="9">
    <source>
        <dbReference type="SAM" id="Phobius"/>
    </source>
</evidence>
<dbReference type="SUPFAM" id="SSF55874">
    <property type="entry name" value="ATPase domain of HSP90 chaperone/DNA topoisomerase II/histidine kinase"/>
    <property type="match status" value="1"/>
</dbReference>
<evidence type="ECO:0000256" key="6">
    <source>
        <dbReference type="ARBA" id="ARBA00022777"/>
    </source>
</evidence>
<dbReference type="InterPro" id="IPR003661">
    <property type="entry name" value="HisK_dim/P_dom"/>
</dbReference>
<dbReference type="InterPro" id="IPR036097">
    <property type="entry name" value="HisK_dim/P_sf"/>
</dbReference>
<gene>
    <name evidence="11" type="primary">phoR_4</name>
    <name evidence="11" type="ORF">CLHUN_14520</name>
</gene>
<dbReference type="SMART" id="SM00388">
    <property type="entry name" value="HisKA"/>
    <property type="match status" value="1"/>
</dbReference>
<dbReference type="Pfam" id="PF00512">
    <property type="entry name" value="HisKA"/>
    <property type="match status" value="1"/>
</dbReference>
<dbReference type="RefSeq" id="WP_080063893.1">
    <property type="nucleotide sequence ID" value="NZ_MZGX01000007.1"/>
</dbReference>
<protein>
    <recommendedName>
        <fullName evidence="2">histidine kinase</fullName>
        <ecNumber evidence="2">2.7.13.3</ecNumber>
    </recommendedName>
</protein>
<dbReference type="SUPFAM" id="SSF47384">
    <property type="entry name" value="Homodimeric domain of signal transducing histidine kinase"/>
    <property type="match status" value="1"/>
</dbReference>
<dbReference type="OrthoDB" id="9813394at2"/>
<feature type="transmembrane region" description="Helical" evidence="9">
    <location>
        <begin position="176"/>
        <end position="199"/>
    </location>
</feature>
<keyword evidence="12" id="KW-1185">Reference proteome</keyword>
<dbReference type="InterPro" id="IPR003594">
    <property type="entry name" value="HATPase_dom"/>
</dbReference>
<feature type="transmembrane region" description="Helical" evidence="9">
    <location>
        <begin position="73"/>
        <end position="92"/>
    </location>
</feature>
<dbReference type="Proteomes" id="UP000191554">
    <property type="component" value="Unassembled WGS sequence"/>
</dbReference>
<evidence type="ECO:0000313" key="11">
    <source>
        <dbReference type="EMBL" id="OPX44898.1"/>
    </source>
</evidence>
<dbReference type="InterPro" id="IPR005467">
    <property type="entry name" value="His_kinase_dom"/>
</dbReference>
<dbReference type="InterPro" id="IPR004358">
    <property type="entry name" value="Sig_transdc_His_kin-like_C"/>
</dbReference>
<feature type="transmembrane region" description="Helical" evidence="9">
    <location>
        <begin position="42"/>
        <end position="61"/>
    </location>
</feature>
<feature type="domain" description="Histidine kinase" evidence="10">
    <location>
        <begin position="256"/>
        <end position="479"/>
    </location>
</feature>
<dbReference type="PANTHER" id="PTHR43547:SF2">
    <property type="entry name" value="HYBRID SIGNAL TRANSDUCTION HISTIDINE KINASE C"/>
    <property type="match status" value="1"/>
</dbReference>
<dbReference type="SMART" id="SM00387">
    <property type="entry name" value="HATPase_c"/>
    <property type="match status" value="1"/>
</dbReference>
<reference evidence="11 12" key="1">
    <citation type="submission" date="2017-03" db="EMBL/GenBank/DDBJ databases">
        <title>Genome sequence of Clostridium hungatei DSM 14427.</title>
        <authorList>
            <person name="Poehlein A."/>
            <person name="Daniel R."/>
        </authorList>
    </citation>
    <scope>NUCLEOTIDE SEQUENCE [LARGE SCALE GENOMIC DNA]</scope>
    <source>
        <strain evidence="11 12">DSM 14427</strain>
    </source>
</reference>
<keyword evidence="6" id="KW-0418">Kinase</keyword>
<dbReference type="CDD" id="cd16922">
    <property type="entry name" value="HATPase_EvgS-ArcB-TorS-like"/>
    <property type="match status" value="1"/>
</dbReference>
<evidence type="ECO:0000256" key="8">
    <source>
        <dbReference type="ARBA" id="ARBA00023012"/>
    </source>
</evidence>
<keyword evidence="7" id="KW-0067">ATP-binding</keyword>
<dbReference type="EC" id="2.7.13.3" evidence="2"/>
<dbReference type="Pfam" id="PF02518">
    <property type="entry name" value="HATPase_c"/>
    <property type="match status" value="1"/>
</dbReference>
<keyword evidence="5" id="KW-0547">Nucleotide-binding</keyword>
<comment type="caution">
    <text evidence="11">The sequence shown here is derived from an EMBL/GenBank/DDBJ whole genome shotgun (WGS) entry which is preliminary data.</text>
</comment>
<name>A0A1V4SM00_RUMHU</name>
<feature type="transmembrane region" description="Helical" evidence="9">
    <location>
        <begin position="152"/>
        <end position="170"/>
    </location>
</feature>
<keyword evidence="3" id="KW-0597">Phosphoprotein</keyword>
<comment type="catalytic activity">
    <reaction evidence="1">
        <text>ATP + protein L-histidine = ADP + protein N-phospho-L-histidine.</text>
        <dbReference type="EC" id="2.7.13.3"/>
    </reaction>
</comment>
<dbReference type="Gene3D" id="1.10.287.130">
    <property type="match status" value="1"/>
</dbReference>
<dbReference type="STRING" id="48256.CLHUN_14520"/>
<dbReference type="PRINTS" id="PR00344">
    <property type="entry name" value="BCTRLSENSOR"/>
</dbReference>
<evidence type="ECO:0000256" key="5">
    <source>
        <dbReference type="ARBA" id="ARBA00022741"/>
    </source>
</evidence>
<keyword evidence="9" id="KW-0812">Transmembrane</keyword>
<dbReference type="GO" id="GO:0000155">
    <property type="term" value="F:phosphorelay sensor kinase activity"/>
    <property type="evidence" value="ECO:0007669"/>
    <property type="project" value="InterPro"/>
</dbReference>
<dbReference type="PROSITE" id="PS50109">
    <property type="entry name" value="HIS_KIN"/>
    <property type="match status" value="1"/>
</dbReference>